<accession>A0ABN8EXI3</accession>
<protein>
    <recommendedName>
        <fullName evidence="5">RNA polymerase subunit sigma</fullName>
    </recommendedName>
</protein>
<comment type="caution">
    <text evidence="3">The sequence shown here is derived from an EMBL/GenBank/DDBJ whole genome shotgun (WGS) entry which is preliminary data.</text>
</comment>
<feature type="domain" description="RNA polymerase sigma-70 region 2" evidence="1">
    <location>
        <begin position="10"/>
        <end position="75"/>
    </location>
</feature>
<dbReference type="PANTHER" id="PTHR47756:SF2">
    <property type="entry name" value="BLL6612 PROTEIN"/>
    <property type="match status" value="1"/>
</dbReference>
<evidence type="ECO:0008006" key="5">
    <source>
        <dbReference type="Google" id="ProtNLM"/>
    </source>
</evidence>
<dbReference type="NCBIfam" id="TIGR02937">
    <property type="entry name" value="sigma70-ECF"/>
    <property type="match status" value="1"/>
</dbReference>
<dbReference type="PANTHER" id="PTHR47756">
    <property type="entry name" value="BLL6612 PROTEIN-RELATED"/>
    <property type="match status" value="1"/>
</dbReference>
<dbReference type="InterPro" id="IPR014284">
    <property type="entry name" value="RNA_pol_sigma-70_dom"/>
</dbReference>
<organism evidence="3 4">
    <name type="scientific">Emticicia aquatica</name>
    <dbReference type="NCBI Taxonomy" id="1681835"/>
    <lineage>
        <taxon>Bacteria</taxon>
        <taxon>Pseudomonadati</taxon>
        <taxon>Bacteroidota</taxon>
        <taxon>Cytophagia</taxon>
        <taxon>Cytophagales</taxon>
        <taxon>Leadbetterellaceae</taxon>
        <taxon>Emticicia</taxon>
    </lineage>
</organism>
<proteinExistence type="predicted"/>
<dbReference type="SUPFAM" id="SSF88659">
    <property type="entry name" value="Sigma3 and sigma4 domains of RNA polymerase sigma factors"/>
    <property type="match status" value="1"/>
</dbReference>
<dbReference type="InterPro" id="IPR007627">
    <property type="entry name" value="RNA_pol_sigma70_r2"/>
</dbReference>
<dbReference type="Pfam" id="PF04542">
    <property type="entry name" value="Sigma70_r2"/>
    <property type="match status" value="1"/>
</dbReference>
<evidence type="ECO:0000259" key="2">
    <source>
        <dbReference type="Pfam" id="PF20239"/>
    </source>
</evidence>
<dbReference type="InterPro" id="IPR013324">
    <property type="entry name" value="RNA_pol_sigma_r3/r4-like"/>
</dbReference>
<dbReference type="InterPro" id="IPR046531">
    <property type="entry name" value="DUF6596"/>
</dbReference>
<evidence type="ECO:0000313" key="3">
    <source>
        <dbReference type="EMBL" id="CAH0995707.1"/>
    </source>
</evidence>
<gene>
    <name evidence="3" type="ORF">EMA8858_01832</name>
</gene>
<dbReference type="Pfam" id="PF20239">
    <property type="entry name" value="DUF6596"/>
    <property type="match status" value="1"/>
</dbReference>
<dbReference type="RefSeq" id="WP_238806251.1">
    <property type="nucleotide sequence ID" value="NZ_CAKLPY010000001.1"/>
</dbReference>
<name>A0ABN8EXI3_9BACT</name>
<keyword evidence="4" id="KW-1185">Reference proteome</keyword>
<dbReference type="Gene3D" id="1.10.1740.10">
    <property type="match status" value="1"/>
</dbReference>
<sequence length="408" mass="47213">MKEQELIPHLFRTEYRKITAVLCKRFGIEHIEIAEDIASDTFLLAVETWSFRGLPENPKAWLYSVAKNKAKNLLTHNHIFSEKIVQEIQNSAAENSEFEIDLSEKNITDSQLQMLFALCHPSISGEAQIGLSLRILCGFGIDEIADAFLSNKETINKRLFRAKEKLRQENVKIEFPAETEINLRLETVLTTLYLLFSEGYYSESQDEILRKDLCLEAMRLTFLLIENERTNLPKVNALFSLMCFHSSRFEARKDKNGEIVFYQEQDETLWNQALITQGIFHFHEASQGNEISKYHLEAGIAYWHTKKTDSQEKWENILQLYNILLQINYSPIAALNRTYALAKVKGNVLAIAEAEKLNLNDNHFYLTLLGELYKEIDQNKARTHFQKALLLAKTKTDKLTIQKQIDSL</sequence>
<dbReference type="EMBL" id="CAKLPY010000001">
    <property type="protein sequence ID" value="CAH0995707.1"/>
    <property type="molecule type" value="Genomic_DNA"/>
</dbReference>
<reference evidence="3" key="1">
    <citation type="submission" date="2021-12" db="EMBL/GenBank/DDBJ databases">
        <authorList>
            <person name="Rodrigo-Torres L."/>
            <person name="Arahal R. D."/>
            <person name="Lucena T."/>
        </authorList>
    </citation>
    <scope>NUCLEOTIDE SEQUENCE</scope>
    <source>
        <strain evidence="3">CECT 8858</strain>
    </source>
</reference>
<dbReference type="SUPFAM" id="SSF88946">
    <property type="entry name" value="Sigma2 domain of RNA polymerase sigma factors"/>
    <property type="match status" value="1"/>
</dbReference>
<feature type="domain" description="DUF6596" evidence="2">
    <location>
        <begin position="184"/>
        <end position="285"/>
    </location>
</feature>
<evidence type="ECO:0000259" key="1">
    <source>
        <dbReference type="Pfam" id="PF04542"/>
    </source>
</evidence>
<evidence type="ECO:0000313" key="4">
    <source>
        <dbReference type="Proteomes" id="UP000837932"/>
    </source>
</evidence>
<dbReference type="Proteomes" id="UP000837932">
    <property type="component" value="Unassembled WGS sequence"/>
</dbReference>
<dbReference type="InterPro" id="IPR013325">
    <property type="entry name" value="RNA_pol_sigma_r2"/>
</dbReference>